<dbReference type="AlphaFoldDB" id="A0AA90KJ24"/>
<dbReference type="EC" id="2.7.4.6" evidence="3"/>
<name>A0AA90KJ24_9ACTN</name>
<evidence type="ECO:0000256" key="6">
    <source>
        <dbReference type="ARBA" id="ARBA00023080"/>
    </source>
</evidence>
<dbReference type="GO" id="GO:0004550">
    <property type="term" value="F:nucleoside diphosphate kinase activity"/>
    <property type="evidence" value="ECO:0007669"/>
    <property type="project" value="UniProtKB-EC"/>
</dbReference>
<comment type="similarity">
    <text evidence="2 7 8">Belongs to the NDK family.</text>
</comment>
<dbReference type="InterPro" id="IPR001564">
    <property type="entry name" value="Nucleoside_diP_kinase"/>
</dbReference>
<organism evidence="10">
    <name type="scientific">Streptantibioticus silvisoli</name>
    <dbReference type="NCBI Taxonomy" id="2705255"/>
    <lineage>
        <taxon>Bacteria</taxon>
        <taxon>Bacillati</taxon>
        <taxon>Actinomycetota</taxon>
        <taxon>Actinomycetes</taxon>
        <taxon>Kitasatosporales</taxon>
        <taxon>Streptomycetaceae</taxon>
        <taxon>Streptantibioticus</taxon>
    </lineage>
</organism>
<evidence type="ECO:0000256" key="2">
    <source>
        <dbReference type="ARBA" id="ARBA00008142"/>
    </source>
</evidence>
<dbReference type="PROSITE" id="PS51374">
    <property type="entry name" value="NDPK_LIKE"/>
    <property type="match status" value="1"/>
</dbReference>
<feature type="domain" description="Nucleoside diphosphate kinase-like" evidence="9">
    <location>
        <begin position="21"/>
        <end position="171"/>
    </location>
</feature>
<evidence type="ECO:0000256" key="5">
    <source>
        <dbReference type="ARBA" id="ARBA00022777"/>
    </source>
</evidence>
<dbReference type="InterPro" id="IPR034907">
    <property type="entry name" value="NDK-like_dom"/>
</dbReference>
<evidence type="ECO:0000256" key="3">
    <source>
        <dbReference type="ARBA" id="ARBA00012966"/>
    </source>
</evidence>
<dbReference type="PRINTS" id="PR01243">
    <property type="entry name" value="NUCDPKINASE"/>
</dbReference>
<evidence type="ECO:0000256" key="4">
    <source>
        <dbReference type="ARBA" id="ARBA00022679"/>
    </source>
</evidence>
<protein>
    <recommendedName>
        <fullName evidence="3">nucleoside-diphosphate kinase</fullName>
        <ecNumber evidence="3">2.7.4.6</ecNumber>
    </recommendedName>
</protein>
<proteinExistence type="inferred from homology"/>
<evidence type="ECO:0000256" key="7">
    <source>
        <dbReference type="PROSITE-ProRule" id="PRU00706"/>
    </source>
</evidence>
<dbReference type="GO" id="GO:0006183">
    <property type="term" value="P:GTP biosynthetic process"/>
    <property type="evidence" value="ECO:0007669"/>
    <property type="project" value="InterPro"/>
</dbReference>
<dbReference type="InterPro" id="IPR036850">
    <property type="entry name" value="NDK-like_dom_sf"/>
</dbReference>
<comment type="caution">
    <text evidence="7">Lacks conserved residue(s) required for the propagation of feature annotation.</text>
</comment>
<dbReference type="GO" id="GO:0006241">
    <property type="term" value="P:CTP biosynthetic process"/>
    <property type="evidence" value="ECO:0007669"/>
    <property type="project" value="InterPro"/>
</dbReference>
<dbReference type="Pfam" id="PF00334">
    <property type="entry name" value="NDK"/>
    <property type="match status" value="1"/>
</dbReference>
<reference evidence="10" key="1">
    <citation type="submission" date="2023-05" db="EMBL/GenBank/DDBJ databases">
        <title>Streptantibioticus silvisoli sp. nov., acidotolerant actinomycetes 1 from pine litter.</title>
        <authorList>
            <person name="Swiecimska M."/>
            <person name="Golinska P."/>
            <person name="Sangal V."/>
            <person name="Wachnowicz B."/>
            <person name="Goodfellow M."/>
        </authorList>
    </citation>
    <scope>NUCLEOTIDE SEQUENCE</scope>
    <source>
        <strain evidence="10">SL13</strain>
    </source>
</reference>
<accession>A0AA90KJ24</accession>
<keyword evidence="5 10" id="KW-0418">Kinase</keyword>
<dbReference type="EMBL" id="JABXJJ020000059">
    <property type="protein sequence ID" value="MDI5974055.1"/>
    <property type="molecule type" value="Genomic_DNA"/>
</dbReference>
<evidence type="ECO:0000256" key="8">
    <source>
        <dbReference type="RuleBase" id="RU004011"/>
    </source>
</evidence>
<sequence length="181" mass="20230">MKRRPEVAGGVLGGVDWSRWSVVLLKPDCVRRNLVVPVLDRIAVHADIVHQQQLVVEDWQVFVHYWDLLVDRDWLDVDVPACLRSAYVGRPVVVALAHGPDGIAKRLRGLLGHFDPAQADRGTIRADLGTDSIQAARAAGRLVENLVHTSDDPEATCRDFGTWFGANQYQHVFPELKESRP</sequence>
<dbReference type="SUPFAM" id="SSF54919">
    <property type="entry name" value="Nucleoside diphosphate kinase, NDK"/>
    <property type="match status" value="1"/>
</dbReference>
<comment type="caution">
    <text evidence="10">The sequence shown here is derived from an EMBL/GenBank/DDBJ whole genome shotgun (WGS) entry which is preliminary data.</text>
</comment>
<gene>
    <name evidence="10" type="ORF">POF50_032720</name>
</gene>
<evidence type="ECO:0000256" key="1">
    <source>
        <dbReference type="ARBA" id="ARBA00001946"/>
    </source>
</evidence>
<keyword evidence="6" id="KW-0546">Nucleotide metabolism</keyword>
<dbReference type="RefSeq" id="WP_271312432.1">
    <property type="nucleotide sequence ID" value="NZ_JABXJJ020000059.1"/>
</dbReference>
<dbReference type="PANTHER" id="PTHR11349">
    <property type="entry name" value="NUCLEOSIDE DIPHOSPHATE KINASE"/>
    <property type="match status" value="1"/>
</dbReference>
<evidence type="ECO:0000313" key="10">
    <source>
        <dbReference type="EMBL" id="MDI5974055.1"/>
    </source>
</evidence>
<dbReference type="Gene3D" id="3.30.70.141">
    <property type="entry name" value="Nucleoside diphosphate kinase-like domain"/>
    <property type="match status" value="1"/>
</dbReference>
<dbReference type="GO" id="GO:0006228">
    <property type="term" value="P:UTP biosynthetic process"/>
    <property type="evidence" value="ECO:0007669"/>
    <property type="project" value="InterPro"/>
</dbReference>
<evidence type="ECO:0000259" key="9">
    <source>
        <dbReference type="SMART" id="SM00562"/>
    </source>
</evidence>
<dbReference type="SMART" id="SM00562">
    <property type="entry name" value="NDK"/>
    <property type="match status" value="1"/>
</dbReference>
<comment type="cofactor">
    <cofactor evidence="1">
        <name>Mg(2+)</name>
        <dbReference type="ChEBI" id="CHEBI:18420"/>
    </cofactor>
</comment>
<keyword evidence="4" id="KW-0808">Transferase</keyword>